<dbReference type="EMBL" id="VVIM01000958">
    <property type="protein sequence ID" value="KAB0790641.1"/>
    <property type="molecule type" value="Genomic_DNA"/>
</dbReference>
<evidence type="ECO:0000313" key="5">
    <source>
        <dbReference type="EMBL" id="KAB0790641.1"/>
    </source>
</evidence>
<evidence type="ECO:0000256" key="3">
    <source>
        <dbReference type="SAM" id="SignalP"/>
    </source>
</evidence>
<keyword evidence="6" id="KW-1185">Reference proteome</keyword>
<keyword evidence="3" id="KW-0732">Signal</keyword>
<sequence length="401" mass="44458">MHRVLLVGLLIVSLLIGSHSQRFSKGKSSIANTIVNTLDEISNQNDKLKMLIRSFFDYQSTSTKAPEPAEAECLCTPFYLCNNGEVNKDGSKLFEPRLAQESVNPCKTLGEICCEPLAPSPLRKKVEGIPSNFACGFGSEIPGDYYISAATTAKFGEYPWTALLLNLKYQYQCVGSLIHPEVVLTTAHCINESEKYIARVGEWNATGKTEPIAHQNMRVKSIVIHPKFVVDNLMYNAALLFLENPFKLDRNVNTACLADSSTLSYTQLQKSKCAATGWGSDVPKGVYRRVMKKIEFSLISNPSCQNQLRKTRLGKWFQLHQTFLCAIGKNGSDLCNGDGGGPLVCEISGQPLRYLQVGITSWGLDCAQNLPSVFTKVASIKHWIDQEMSARNLDTSYYTPM</sequence>
<dbReference type="GO" id="GO:0006508">
    <property type="term" value="P:proteolysis"/>
    <property type="evidence" value="ECO:0007669"/>
    <property type="project" value="InterPro"/>
</dbReference>
<accession>A0A5N3ZZY9</accession>
<dbReference type="AlphaFoldDB" id="A0A5N3ZZY9"/>
<dbReference type="InterPro" id="IPR041515">
    <property type="entry name" value="PPAF-2-like_Clip"/>
</dbReference>
<dbReference type="PRINTS" id="PR00722">
    <property type="entry name" value="CHYMOTRYPSIN"/>
</dbReference>
<keyword evidence="1" id="KW-1015">Disulfide bond</keyword>
<proteinExistence type="inferred from homology"/>
<dbReference type="Pfam" id="PF18322">
    <property type="entry name" value="CLIP_1"/>
    <property type="match status" value="1"/>
</dbReference>
<dbReference type="InterPro" id="IPR001254">
    <property type="entry name" value="Trypsin_dom"/>
</dbReference>
<evidence type="ECO:0000256" key="2">
    <source>
        <dbReference type="ARBA" id="ARBA00024195"/>
    </source>
</evidence>
<dbReference type="GO" id="GO:0004252">
    <property type="term" value="F:serine-type endopeptidase activity"/>
    <property type="evidence" value="ECO:0007669"/>
    <property type="project" value="InterPro"/>
</dbReference>
<dbReference type="Gene3D" id="2.40.10.10">
    <property type="entry name" value="Trypsin-like serine proteases"/>
    <property type="match status" value="1"/>
</dbReference>
<dbReference type="SMART" id="SM00020">
    <property type="entry name" value="Tryp_SPc"/>
    <property type="match status" value="1"/>
</dbReference>
<dbReference type="InterPro" id="IPR009003">
    <property type="entry name" value="Peptidase_S1_PA"/>
</dbReference>
<dbReference type="Proteomes" id="UP000327044">
    <property type="component" value="Unassembled WGS sequence"/>
</dbReference>
<dbReference type="SUPFAM" id="SSF50494">
    <property type="entry name" value="Trypsin-like serine proteases"/>
    <property type="match status" value="1"/>
</dbReference>
<evidence type="ECO:0000256" key="1">
    <source>
        <dbReference type="ARBA" id="ARBA00023157"/>
    </source>
</evidence>
<protein>
    <recommendedName>
        <fullName evidence="4">Peptidase S1 domain-containing protein</fullName>
    </recommendedName>
</protein>
<gene>
    <name evidence="5" type="ORF">PPYR_14915</name>
</gene>
<dbReference type="Pfam" id="PF00089">
    <property type="entry name" value="Trypsin"/>
    <property type="match status" value="1"/>
</dbReference>
<comment type="caution">
    <text evidence="5">The sequence shown here is derived from an EMBL/GenBank/DDBJ whole genome shotgun (WGS) entry which is preliminary data.</text>
</comment>
<feature type="chain" id="PRO_5024427017" description="Peptidase S1 domain-containing protein" evidence="3">
    <location>
        <begin position="21"/>
        <end position="401"/>
    </location>
</feature>
<dbReference type="InterPro" id="IPR051487">
    <property type="entry name" value="Ser/Thr_Proteases_Immune/Dev"/>
</dbReference>
<reference evidence="5 6" key="1">
    <citation type="journal article" date="2018" name="Elife">
        <title>Firefly genomes illuminate parallel origins of bioluminescence in beetles.</title>
        <authorList>
            <person name="Fallon T.R."/>
            <person name="Lower S.E."/>
            <person name="Chang C.H."/>
            <person name="Bessho-Uehara M."/>
            <person name="Martin G.J."/>
            <person name="Bewick A.J."/>
            <person name="Behringer M."/>
            <person name="Debat H.J."/>
            <person name="Wong I."/>
            <person name="Day J.C."/>
            <person name="Suvorov A."/>
            <person name="Silva C.J."/>
            <person name="Stanger-Hall K.F."/>
            <person name="Hall D.W."/>
            <person name="Schmitz R.J."/>
            <person name="Nelson D.R."/>
            <person name="Lewis S.M."/>
            <person name="Shigenobu S."/>
            <person name="Bybee S.M."/>
            <person name="Larracuente A.M."/>
            <person name="Oba Y."/>
            <person name="Weng J.K."/>
        </authorList>
    </citation>
    <scope>NUCLEOTIDE SEQUENCE [LARGE SCALE GENOMIC DNA]</scope>
    <source>
        <strain evidence="5">1611_PpyrPB1</strain>
        <tissue evidence="5">Whole body</tissue>
    </source>
</reference>
<dbReference type="PROSITE" id="PS50240">
    <property type="entry name" value="TRYPSIN_DOM"/>
    <property type="match status" value="1"/>
</dbReference>
<dbReference type="PANTHER" id="PTHR24256">
    <property type="entry name" value="TRYPTASE-RELATED"/>
    <property type="match status" value="1"/>
</dbReference>
<dbReference type="CDD" id="cd00190">
    <property type="entry name" value="Tryp_SPc"/>
    <property type="match status" value="1"/>
</dbReference>
<dbReference type="InterPro" id="IPR001314">
    <property type="entry name" value="Peptidase_S1A"/>
</dbReference>
<name>A0A5N3ZZY9_PHOPY</name>
<feature type="domain" description="Peptidase S1" evidence="4">
    <location>
        <begin position="141"/>
        <end position="389"/>
    </location>
</feature>
<evidence type="ECO:0000313" key="6">
    <source>
        <dbReference type="Proteomes" id="UP000327044"/>
    </source>
</evidence>
<feature type="signal peptide" evidence="3">
    <location>
        <begin position="1"/>
        <end position="20"/>
    </location>
</feature>
<organism evidence="5 6">
    <name type="scientific">Photinus pyralis</name>
    <name type="common">Common eastern firefly</name>
    <name type="synonym">Lampyris pyralis</name>
    <dbReference type="NCBI Taxonomy" id="7054"/>
    <lineage>
        <taxon>Eukaryota</taxon>
        <taxon>Metazoa</taxon>
        <taxon>Ecdysozoa</taxon>
        <taxon>Arthropoda</taxon>
        <taxon>Hexapoda</taxon>
        <taxon>Insecta</taxon>
        <taxon>Pterygota</taxon>
        <taxon>Neoptera</taxon>
        <taxon>Endopterygota</taxon>
        <taxon>Coleoptera</taxon>
        <taxon>Polyphaga</taxon>
        <taxon>Elateriformia</taxon>
        <taxon>Elateroidea</taxon>
        <taxon>Lampyridae</taxon>
        <taxon>Lampyrinae</taxon>
        <taxon>Photinus</taxon>
    </lineage>
</organism>
<dbReference type="InterPro" id="IPR043504">
    <property type="entry name" value="Peptidase_S1_PA_chymotrypsin"/>
</dbReference>
<dbReference type="OrthoDB" id="6261922at2759"/>
<comment type="similarity">
    <text evidence="2">Belongs to the peptidase S1 family. CLIP subfamily.</text>
</comment>
<dbReference type="InParanoid" id="A0A5N3ZZY9"/>
<evidence type="ECO:0000259" key="4">
    <source>
        <dbReference type="PROSITE" id="PS50240"/>
    </source>
</evidence>